<dbReference type="NCBIfam" id="NF033652">
    <property type="entry name" value="LbtU_sider_porin"/>
    <property type="match status" value="1"/>
</dbReference>
<dbReference type="Proteomes" id="UP000636949">
    <property type="component" value="Unassembled WGS sequence"/>
</dbReference>
<evidence type="ECO:0008006" key="4">
    <source>
        <dbReference type="Google" id="ProtNLM"/>
    </source>
</evidence>
<dbReference type="AlphaFoldDB" id="A0A8J2Z5V2"/>
<evidence type="ECO:0000256" key="1">
    <source>
        <dbReference type="SAM" id="SignalP"/>
    </source>
</evidence>
<proteinExistence type="predicted"/>
<comment type="caution">
    <text evidence="2">The sequence shown here is derived from an EMBL/GenBank/DDBJ whole genome shotgun (WGS) entry which is preliminary data.</text>
</comment>
<dbReference type="EMBL" id="BMJS01000029">
    <property type="protein sequence ID" value="GGG03870.1"/>
    <property type="molecule type" value="Genomic_DNA"/>
</dbReference>
<reference evidence="2" key="2">
    <citation type="submission" date="2020-09" db="EMBL/GenBank/DDBJ databases">
        <authorList>
            <person name="Sun Q."/>
            <person name="Zhou Y."/>
        </authorList>
    </citation>
    <scope>NUCLEOTIDE SEQUENCE</scope>
    <source>
        <strain evidence="2">CGMCC 1.15758</strain>
    </source>
</reference>
<dbReference type="OrthoDB" id="5603677at2"/>
<evidence type="ECO:0000313" key="2">
    <source>
        <dbReference type="EMBL" id="GGG03870.1"/>
    </source>
</evidence>
<keyword evidence="1" id="KW-0732">Signal</keyword>
<organism evidence="2 3">
    <name type="scientific">Cysteiniphilum litorale</name>
    <dbReference type="NCBI Taxonomy" id="2056700"/>
    <lineage>
        <taxon>Bacteria</taxon>
        <taxon>Pseudomonadati</taxon>
        <taxon>Pseudomonadota</taxon>
        <taxon>Gammaproteobacteria</taxon>
        <taxon>Thiotrichales</taxon>
        <taxon>Fastidiosibacteraceae</taxon>
        <taxon>Cysteiniphilum</taxon>
    </lineage>
</organism>
<gene>
    <name evidence="2" type="ORF">GCM10010995_21650</name>
</gene>
<sequence>MKLKMIVAAVAATASASAFAAGSMNDQVQNGGGIVNVRTDASYSQQVLNNQQVTGSVLDILNARKSGDLAPNAIYIGGKGEIYGVYGNVSGNTPLSYVPGTLTAGYNYGNNSATNVKMPCADLAFTSTIGDWVTGFADVQVTNVGSSNVTLPNAYFILGNLSKSPFYFVGGKKVVDFGKFDSVTNFMPTLTRAYFMAYGGQVAAGFAQNGINAAVTLMNGLGESMLNSQATSANQVNDFALSASYNGAAGAMSYYAGAGYINATGFTNKDSKMVGALDLNAGVKVQGLAVNGEFLVTTSGVHGMNSTSVVYNASTTNLPNIPANKVADSTGYSAFGFNALPALIGFDSGSTVKAWSLDSSYTMPVAGKDMVPYVSYSQVAQNSDNNLYQFEVGTRYNVVDTVWIGGSYNYMSGKSYGEKIGRFNTVMLDATVYF</sequence>
<keyword evidence="3" id="KW-1185">Reference proteome</keyword>
<dbReference type="RefSeq" id="WP_117003513.1">
    <property type="nucleotide sequence ID" value="NZ_BMJS01000029.1"/>
</dbReference>
<evidence type="ECO:0000313" key="3">
    <source>
        <dbReference type="Proteomes" id="UP000636949"/>
    </source>
</evidence>
<protein>
    <recommendedName>
        <fullName evidence="4">Porin</fullName>
    </recommendedName>
</protein>
<feature type="signal peptide" evidence="1">
    <location>
        <begin position="1"/>
        <end position="20"/>
    </location>
</feature>
<reference evidence="2" key="1">
    <citation type="journal article" date="2014" name="Int. J. Syst. Evol. Microbiol.">
        <title>Complete genome sequence of Corynebacterium casei LMG S-19264T (=DSM 44701T), isolated from a smear-ripened cheese.</title>
        <authorList>
            <consortium name="US DOE Joint Genome Institute (JGI-PGF)"/>
            <person name="Walter F."/>
            <person name="Albersmeier A."/>
            <person name="Kalinowski J."/>
            <person name="Ruckert C."/>
        </authorList>
    </citation>
    <scope>NUCLEOTIDE SEQUENCE</scope>
    <source>
        <strain evidence="2">CGMCC 1.15758</strain>
    </source>
</reference>
<name>A0A8J2Z5V2_9GAMM</name>
<feature type="chain" id="PRO_5035191340" description="Porin" evidence="1">
    <location>
        <begin position="21"/>
        <end position="434"/>
    </location>
</feature>
<accession>A0A8J2Z5V2</accession>